<keyword evidence="1" id="KW-0472">Membrane</keyword>
<feature type="domain" description="Phosphatidic acid phosphatase type 2/haloperoxidase" evidence="2">
    <location>
        <begin position="95"/>
        <end position="207"/>
    </location>
</feature>
<dbReference type="SUPFAM" id="SSF48317">
    <property type="entry name" value="Acid phosphatase/Vanadium-dependent haloperoxidase"/>
    <property type="match status" value="1"/>
</dbReference>
<feature type="transmembrane region" description="Helical" evidence="1">
    <location>
        <begin position="95"/>
        <end position="116"/>
    </location>
</feature>
<dbReference type="Gene3D" id="1.20.144.10">
    <property type="entry name" value="Phosphatidic acid phosphatase type 2/haloperoxidase"/>
    <property type="match status" value="2"/>
</dbReference>
<organism evidence="3 4">
    <name type="scientific">Devosia insulae DS-56</name>
    <dbReference type="NCBI Taxonomy" id="1116389"/>
    <lineage>
        <taxon>Bacteria</taxon>
        <taxon>Pseudomonadati</taxon>
        <taxon>Pseudomonadota</taxon>
        <taxon>Alphaproteobacteria</taxon>
        <taxon>Hyphomicrobiales</taxon>
        <taxon>Devosiaceae</taxon>
        <taxon>Devosia</taxon>
    </lineage>
</organism>
<keyword evidence="1" id="KW-1133">Transmembrane helix</keyword>
<keyword evidence="4" id="KW-1185">Reference proteome</keyword>
<dbReference type="InterPro" id="IPR036938">
    <property type="entry name" value="PAP2/HPO_sf"/>
</dbReference>
<dbReference type="InterPro" id="IPR000326">
    <property type="entry name" value="PAP2/HPO"/>
</dbReference>
<feature type="transmembrane region" description="Helical" evidence="1">
    <location>
        <begin position="192"/>
        <end position="213"/>
    </location>
</feature>
<evidence type="ECO:0000313" key="3">
    <source>
        <dbReference type="EMBL" id="OEO28531.1"/>
    </source>
</evidence>
<gene>
    <name evidence="3" type="ORF">VW23_004325</name>
</gene>
<dbReference type="AlphaFoldDB" id="A0A1E5XIX4"/>
<dbReference type="RefSeq" id="WP_069912159.1">
    <property type="nucleotide sequence ID" value="NZ_LAJE02000364.1"/>
</dbReference>
<accession>A0A1E5XIX4</accession>
<feature type="transmembrane region" description="Helical" evidence="1">
    <location>
        <begin position="66"/>
        <end position="88"/>
    </location>
</feature>
<dbReference type="SMART" id="SM00014">
    <property type="entry name" value="acidPPc"/>
    <property type="match status" value="1"/>
</dbReference>
<dbReference type="EMBL" id="LAJE02000364">
    <property type="protein sequence ID" value="OEO28531.1"/>
    <property type="molecule type" value="Genomic_DNA"/>
</dbReference>
<sequence length="224" mass="23591">MPTPRRVYVGALAAAALLGGFGLIADAVTDGDTLNLDNAVLMALRTPGDPADPIGPSWFVEAVRDITALGSFSVLGIIVILVFVYLLLVGKQRTAWFMGFAVVGGTIISTVLKMLFDRPRPDLTGVAEVFTASFPSGHATVSAVVFLTIGAMLAESSSERQLKRFFVGVAIVLTLLIGVSRIYLGVHYPTDVLAGWSLGAAWALLCTTGAHFVRERAGQAPASQ</sequence>
<reference evidence="3 4" key="1">
    <citation type="journal article" date="2015" name="Genome Announc.">
        <title>Genome Assemblies of Three Soil-Associated Devosia species: D. insulae, D. limi, and D. soli.</title>
        <authorList>
            <person name="Hassan Y.I."/>
            <person name="Lepp D."/>
            <person name="Zhou T."/>
        </authorList>
    </citation>
    <scope>NUCLEOTIDE SEQUENCE [LARGE SCALE GENOMIC DNA]</scope>
    <source>
        <strain evidence="3 4">DS-56</strain>
    </source>
</reference>
<proteinExistence type="predicted"/>
<feature type="transmembrane region" description="Helical" evidence="1">
    <location>
        <begin position="165"/>
        <end position="186"/>
    </location>
</feature>
<dbReference type="Pfam" id="PF01569">
    <property type="entry name" value="PAP2"/>
    <property type="match status" value="1"/>
</dbReference>
<keyword evidence="1" id="KW-0812">Transmembrane</keyword>
<dbReference type="PANTHER" id="PTHR14969:SF13">
    <property type="entry name" value="AT30094P"/>
    <property type="match status" value="1"/>
</dbReference>
<evidence type="ECO:0000256" key="1">
    <source>
        <dbReference type="SAM" id="Phobius"/>
    </source>
</evidence>
<dbReference type="PANTHER" id="PTHR14969">
    <property type="entry name" value="SPHINGOSINE-1-PHOSPHATE PHOSPHOHYDROLASE"/>
    <property type="match status" value="1"/>
</dbReference>
<feature type="transmembrane region" description="Helical" evidence="1">
    <location>
        <begin position="136"/>
        <end position="153"/>
    </location>
</feature>
<dbReference type="Proteomes" id="UP000095463">
    <property type="component" value="Unassembled WGS sequence"/>
</dbReference>
<evidence type="ECO:0000259" key="2">
    <source>
        <dbReference type="SMART" id="SM00014"/>
    </source>
</evidence>
<dbReference type="CDD" id="cd03392">
    <property type="entry name" value="PAP2_like_2"/>
    <property type="match status" value="1"/>
</dbReference>
<protein>
    <recommendedName>
        <fullName evidence="2">Phosphatidic acid phosphatase type 2/haloperoxidase domain-containing protein</fullName>
    </recommendedName>
</protein>
<evidence type="ECO:0000313" key="4">
    <source>
        <dbReference type="Proteomes" id="UP000095463"/>
    </source>
</evidence>
<comment type="caution">
    <text evidence="3">The sequence shown here is derived from an EMBL/GenBank/DDBJ whole genome shotgun (WGS) entry which is preliminary data.</text>
</comment>
<name>A0A1E5XIX4_9HYPH</name>